<dbReference type="EMBL" id="BJUK01000058">
    <property type="protein sequence ID" value="GEK48963.1"/>
    <property type="molecule type" value="Genomic_DNA"/>
</dbReference>
<evidence type="ECO:0000259" key="5">
    <source>
        <dbReference type="Pfam" id="PF13946"/>
    </source>
</evidence>
<dbReference type="GO" id="GO:0005509">
    <property type="term" value="F:calcium ion binding"/>
    <property type="evidence" value="ECO:0007669"/>
    <property type="project" value="InterPro"/>
</dbReference>
<dbReference type="OrthoDB" id="9813456at2"/>
<dbReference type="InterPro" id="IPR044016">
    <property type="entry name" value="Big_13"/>
</dbReference>
<keyword evidence="2" id="KW-0964">Secreted</keyword>
<dbReference type="SUPFAM" id="SSF51120">
    <property type="entry name" value="beta-Roll"/>
    <property type="match status" value="2"/>
</dbReference>
<gene>
    <name evidence="7" type="ORF">HPA02_32460</name>
</gene>
<feature type="region of interest" description="Disordered" evidence="4">
    <location>
        <begin position="736"/>
        <end position="756"/>
    </location>
</feature>
<evidence type="ECO:0000256" key="4">
    <source>
        <dbReference type="SAM" id="MobiDB-lite"/>
    </source>
</evidence>
<evidence type="ECO:0000256" key="1">
    <source>
        <dbReference type="ARBA" id="ARBA00004613"/>
    </source>
</evidence>
<feature type="domain" description="DUF4214" evidence="5">
    <location>
        <begin position="1794"/>
        <end position="1841"/>
    </location>
</feature>
<keyword evidence="8" id="KW-1185">Reference proteome</keyword>
<dbReference type="InterPro" id="IPR050557">
    <property type="entry name" value="RTX_toxin/Mannuronan_C5-epim"/>
</dbReference>
<dbReference type="InterPro" id="IPR025282">
    <property type="entry name" value="DUF4214"/>
</dbReference>
<dbReference type="InterPro" id="IPR018511">
    <property type="entry name" value="Hemolysin-typ_Ca-bd_CS"/>
</dbReference>
<dbReference type="InterPro" id="IPR001343">
    <property type="entry name" value="Hemolysn_Ca-bd"/>
</dbReference>
<dbReference type="GO" id="GO:0005576">
    <property type="term" value="C:extracellular region"/>
    <property type="evidence" value="ECO:0007669"/>
    <property type="project" value="UniProtKB-SubCell"/>
</dbReference>
<dbReference type="InterPro" id="IPR011049">
    <property type="entry name" value="Serralysin-like_metalloprot_C"/>
</dbReference>
<dbReference type="NCBIfam" id="NF033510">
    <property type="entry name" value="Ca_tandemer"/>
    <property type="match status" value="2"/>
</dbReference>
<dbReference type="PANTHER" id="PTHR38340">
    <property type="entry name" value="S-LAYER PROTEIN"/>
    <property type="match status" value="1"/>
</dbReference>
<feature type="domain" description="Bacterial Ig-like" evidence="6">
    <location>
        <begin position="636"/>
        <end position="733"/>
    </location>
</feature>
<feature type="compositionally biased region" description="Polar residues" evidence="4">
    <location>
        <begin position="1500"/>
        <end position="1510"/>
    </location>
</feature>
<dbReference type="PANTHER" id="PTHR38340:SF1">
    <property type="entry name" value="S-LAYER PROTEIN"/>
    <property type="match status" value="1"/>
</dbReference>
<dbReference type="Pfam" id="PF19077">
    <property type="entry name" value="Big_13"/>
    <property type="match status" value="2"/>
</dbReference>
<feature type="domain" description="DUF4214" evidence="5">
    <location>
        <begin position="1857"/>
        <end position="1901"/>
    </location>
</feature>
<evidence type="ECO:0000313" key="7">
    <source>
        <dbReference type="EMBL" id="GEK48963.1"/>
    </source>
</evidence>
<reference evidence="7 8" key="1">
    <citation type="submission" date="2019-07" db="EMBL/GenBank/DDBJ databases">
        <title>Whole genome shotgun sequence of Halomonas pacifica NBRC 102220.</title>
        <authorList>
            <person name="Hosoyama A."/>
            <person name="Uohara A."/>
            <person name="Ohji S."/>
            <person name="Ichikawa N."/>
        </authorList>
    </citation>
    <scope>NUCLEOTIDE SEQUENCE [LARGE SCALE GENOMIC DNA]</scope>
    <source>
        <strain evidence="7 8">NBRC 102220</strain>
    </source>
</reference>
<proteinExistence type="predicted"/>
<accession>A0A510XC45</accession>
<comment type="caution">
    <text evidence="7">The sequence shown here is derived from an EMBL/GenBank/DDBJ whole genome shotgun (WGS) entry which is preliminary data.</text>
</comment>
<sequence length="1913" mass="195693">MQIGDTRYNVEVDGAVDGYLYGVDRVGDLLYVTYGSAAGVKVVAVSPDGTTTEVPSPSISPKTNDDSDTIVYTGLSDGNILVTWYSSSSGKGFTDTYFKVIDDSGQEIVGATKINSEAGSLNRFTEVAELSDGNLAFVWATSGSNYAMRRFEPDGTPVDADQLSVTSLAGVSGSQYSHQIAASDGGFIITWDAYDYNSYLGMLFDNASSTPTQVGGQNRFEIGDSIAKGNATQYVETLPNGNYLVLFKGATGDSSTRDVRFQIYDDNGTAVLSSDAVIGGMNSWGGFSEPIVLEDRLVVSYSYVDYNTDPTTIERYLVSYDFDGNLIEDLSSSLPSTQAEYGDAQAFLDVDGNLSWAINDDDTAGDDYDIWLLRQADVIPEGGTPNQAPSLTGTTDTLQLDDDATGAPFATLSFEDADGDGGSIIITYEAANGELSGEGLSGEAGQYTLSGANPAELTSRLRALEFIPTENQIAPGEVQETSFSLTPNDGSTSGTALVGIKAQVTSINDAPTASLAGGDVVQAQAGSTDHTLTVTYEDVDSTVDAASLGVDDIQVTKGGQSLVITDMTIDSGGGTATTQVTYTLAAPGGSWDDADNGTYAVTLVDSAVVDELGLGVAEASLGSFQVSLDTTAPAIPGVPSLAAGEDSGRSDSDGVISSPTPTLEGSGVEPGATLTLSSDRDGVIGTALADGTGSWSLTLPSALADGAHQITVTATDTASNVSGASAALALTVDSQAPARPDAPSLANGVDSGVSESDNLTQQLRPVLQGNAEPDALITVTSDRDGELGTVLADATGAWTFTPSADLSEGEHSLNVVASDLAGNASQASVALVATIDATAPSLDPVASSPANGALPVAVDSDLELAFSEAVHFIGGSIRLVADASGTTVASWTPADVGGSVSGEGSDRLTLTPPSSLEAETRYRIEIDAGALVDGAGNALAGVGDGTLEFTSEVPGALYTNAAGFDTSDGTGILGGASVDDGDNTIIVTDHEHLVGATLDGGGGSNRVILSDSSQADFSAAALVANIASVEVAGSGSFQVAFGAASGWTGLSSFQGNGETSLGLSLGHAIDLTGQTLSGIKRLDVETGGQPLTLSGDQLSVLNAASGSLNAAGGIELHVVGAEADTSQMALVLNGFDQISMRDAGNTTLLIEPVQLLFGGTYHTLDTAGSDVLRSQDAQLDFSFATLAGWDTLENTQSGAATTRLTAAQLSGDLETIAHADADGADILEVSGAVVDLTGLTFTHLDTLSLLDSNATLRLDSVEAAQFSTLQAAGAGTEILQSAAASLDLSEVSQISGFEALETTHAGDATLSVADADQFAIYRAQAGFENTLRSGATEFDLTGLTLQHISRFATTNADGTVFTGTVNAETLIGGDGDDVFAGGGGADTLTGGAGADRFMAADGLTISDFSSEDTLRVAGAAGITADQLAFTGGVLTIDTNADGDVTSVDPSDLIEVNLGSLRGRFQVTDAGADADITFTPSSGGGSTPTPEPPQEDGASVSRENQGGQSIVTVEPISPEREDDPDTPNGNLADIVLAEDAGGVPALQIGLPVGVGLRSEGTSGRQSRDDALADLIGRIEAKTEDDVGQREEMTGIGRSFLDALPTDASILVRTVTPSIAEGTSSVGPLVISGATASDRQEALVIDVSQLPRGTVLRLEDVEFAAIVGEARVIGGSGANTVVGDDSAQVIVLGEDDDILYGGGGDDTVGSKGGDDRLFGGNGNDELFGGAGADLLHGGRDDDLASYEGNRDDYLVTQEHGVITVTLKEDPSDVDTLVNIETLSFADGEERLTYDDDLAWITGLYAQVLGRQADVGGVQYWAQRHAEGMSEADMAISFMASTESGQRLSVQEEGIDAVLDTLYQSLLGREGDAEGHAYWADRLASGVAVEEVVASFVGSEEMRTHDLSAQQWDFIA</sequence>
<evidence type="ECO:0000259" key="6">
    <source>
        <dbReference type="Pfam" id="PF19077"/>
    </source>
</evidence>
<name>A0A510XC45_9GAMM</name>
<dbReference type="InterPro" id="IPR013783">
    <property type="entry name" value="Ig-like_fold"/>
</dbReference>
<feature type="region of interest" description="Disordered" evidence="4">
    <location>
        <begin position="1473"/>
        <end position="1530"/>
    </location>
</feature>
<protein>
    <recommendedName>
        <fullName evidence="9">DUF4214 domain-containing protein</fullName>
    </recommendedName>
</protein>
<dbReference type="Gene3D" id="2.150.10.10">
    <property type="entry name" value="Serralysin-like metalloprotease, C-terminal"/>
    <property type="match status" value="2"/>
</dbReference>
<dbReference type="RefSeq" id="WP_146804284.1">
    <property type="nucleotide sequence ID" value="NZ_BJUK01000058.1"/>
</dbReference>
<evidence type="ECO:0000313" key="8">
    <source>
        <dbReference type="Proteomes" id="UP000321275"/>
    </source>
</evidence>
<dbReference type="PRINTS" id="PR00313">
    <property type="entry name" value="CABNDNGRPT"/>
</dbReference>
<feature type="region of interest" description="Disordered" evidence="4">
    <location>
        <begin position="635"/>
        <end position="677"/>
    </location>
</feature>
<dbReference type="Proteomes" id="UP000321275">
    <property type="component" value="Unassembled WGS sequence"/>
</dbReference>
<evidence type="ECO:0000256" key="3">
    <source>
        <dbReference type="ARBA" id="ARBA00022837"/>
    </source>
</evidence>
<keyword evidence="3" id="KW-0106">Calcium</keyword>
<dbReference type="Gene3D" id="2.60.40.10">
    <property type="entry name" value="Immunoglobulins"/>
    <property type="match status" value="2"/>
</dbReference>
<feature type="domain" description="Bacterial Ig-like" evidence="6">
    <location>
        <begin position="742"/>
        <end position="836"/>
    </location>
</feature>
<evidence type="ECO:0000256" key="2">
    <source>
        <dbReference type="ARBA" id="ARBA00022525"/>
    </source>
</evidence>
<dbReference type="Pfam" id="PF00353">
    <property type="entry name" value="HemolysinCabind"/>
    <property type="match status" value="3"/>
</dbReference>
<comment type="subcellular location">
    <subcellularLocation>
        <location evidence="1">Secreted</location>
    </subcellularLocation>
</comment>
<dbReference type="PROSITE" id="PS00330">
    <property type="entry name" value="HEMOLYSIN_CALCIUM"/>
    <property type="match status" value="1"/>
</dbReference>
<organism evidence="7 8">
    <name type="scientific">Bisbaumannia pacifica</name>
    <dbReference type="NCBI Taxonomy" id="77098"/>
    <lineage>
        <taxon>Bacteria</taxon>
        <taxon>Pseudomonadati</taxon>
        <taxon>Pseudomonadota</taxon>
        <taxon>Gammaproteobacteria</taxon>
        <taxon>Oceanospirillales</taxon>
        <taxon>Halomonadaceae</taxon>
        <taxon>Bisbaumannia</taxon>
    </lineage>
</organism>
<evidence type="ECO:0008006" key="9">
    <source>
        <dbReference type="Google" id="ProtNLM"/>
    </source>
</evidence>
<dbReference type="Pfam" id="PF13946">
    <property type="entry name" value="DUF4214"/>
    <property type="match status" value="2"/>
</dbReference>